<comment type="subunit">
    <text evidence="6">Homodimer. Heterotetramer of two MnmE and two MnmG subunits.</text>
</comment>
<keyword evidence="2 6" id="KW-0819">tRNA processing</keyword>
<dbReference type="Gene3D" id="3.40.50.300">
    <property type="entry name" value="P-loop containing nucleotide triphosphate hydrolases"/>
    <property type="match status" value="1"/>
</dbReference>
<protein>
    <recommendedName>
        <fullName evidence="6">tRNA modification GTPase MnmE</fullName>
        <ecNumber evidence="6">3.6.-.-</ecNumber>
    </recommendedName>
</protein>
<dbReference type="EC" id="3.6.-.-" evidence="6"/>
<keyword evidence="6" id="KW-0378">Hydrolase</keyword>
<dbReference type="PROSITE" id="PS51709">
    <property type="entry name" value="G_TRME"/>
    <property type="match status" value="1"/>
</dbReference>
<dbReference type="Gene3D" id="3.30.1360.120">
    <property type="entry name" value="Probable tRNA modification gtpase trme, domain 1"/>
    <property type="match status" value="1"/>
</dbReference>
<dbReference type="CDD" id="cd14858">
    <property type="entry name" value="TrmE_N"/>
    <property type="match status" value="1"/>
</dbReference>
<dbReference type="Pfam" id="PF10396">
    <property type="entry name" value="TrmE_N"/>
    <property type="match status" value="1"/>
</dbReference>
<dbReference type="GO" id="GO:0005525">
    <property type="term" value="F:GTP binding"/>
    <property type="evidence" value="ECO:0007669"/>
    <property type="project" value="UniProtKB-UniRule"/>
</dbReference>
<feature type="binding site" evidence="6">
    <location>
        <position position="253"/>
    </location>
    <ligand>
        <name>Mg(2+)</name>
        <dbReference type="ChEBI" id="CHEBI:18420"/>
    </ligand>
</feature>
<comment type="similarity">
    <text evidence="1 6 7">Belongs to the TRAFAC class TrmE-Era-EngA-EngB-Septin-like GTPase superfamily. TrmE GTPase family.</text>
</comment>
<feature type="binding site" evidence="6">
    <location>
        <begin position="272"/>
        <end position="275"/>
    </location>
    <ligand>
        <name>GTP</name>
        <dbReference type="ChEBI" id="CHEBI:37565"/>
    </ligand>
</feature>
<evidence type="ECO:0000313" key="9">
    <source>
        <dbReference type="EMBL" id="AWI08689.1"/>
    </source>
</evidence>
<dbReference type="CDD" id="cd04164">
    <property type="entry name" value="trmE"/>
    <property type="match status" value="1"/>
</dbReference>
<dbReference type="RefSeq" id="WP_108824498.1">
    <property type="nucleotide sequence ID" value="NZ_CP023004.1"/>
</dbReference>
<comment type="caution">
    <text evidence="6">Lacks conserved residue(s) required for the propagation of feature annotation.</text>
</comment>
<dbReference type="KEGG" id="elut:CKA38_04960"/>
<dbReference type="InterPro" id="IPR018948">
    <property type="entry name" value="GTP-bd_TrmE_N"/>
</dbReference>
<evidence type="ECO:0000256" key="5">
    <source>
        <dbReference type="ARBA" id="ARBA00023134"/>
    </source>
</evidence>
<dbReference type="GO" id="GO:0005737">
    <property type="term" value="C:cytoplasm"/>
    <property type="evidence" value="ECO:0007669"/>
    <property type="project" value="UniProtKB-SubCell"/>
</dbReference>
<evidence type="ECO:0000256" key="7">
    <source>
        <dbReference type="RuleBase" id="RU003313"/>
    </source>
</evidence>
<dbReference type="PANTHER" id="PTHR42714">
    <property type="entry name" value="TRNA MODIFICATION GTPASE GTPBP3"/>
    <property type="match status" value="1"/>
</dbReference>
<evidence type="ECO:0000256" key="3">
    <source>
        <dbReference type="ARBA" id="ARBA00022741"/>
    </source>
</evidence>
<keyword evidence="4 6" id="KW-0630">Potassium</keyword>
<dbReference type="Pfam" id="PF01926">
    <property type="entry name" value="MMR_HSR1"/>
    <property type="match status" value="1"/>
</dbReference>
<comment type="function">
    <text evidence="6">Exhibits a very high intrinsic GTPase hydrolysis rate. Involved in the addition of a carboxymethylaminomethyl (cmnm) group at the wobble position (U34) of certain tRNAs, forming tRNA-cmnm(5)s(2)U34.</text>
</comment>
<evidence type="ECO:0000259" key="8">
    <source>
        <dbReference type="PROSITE" id="PS51709"/>
    </source>
</evidence>
<organism evidence="9 10">
    <name type="scientific">Ereboglobus luteus</name>
    <dbReference type="NCBI Taxonomy" id="1796921"/>
    <lineage>
        <taxon>Bacteria</taxon>
        <taxon>Pseudomonadati</taxon>
        <taxon>Verrucomicrobiota</taxon>
        <taxon>Opitutia</taxon>
        <taxon>Opitutales</taxon>
        <taxon>Opitutaceae</taxon>
        <taxon>Ereboglobus</taxon>
    </lineage>
</organism>
<dbReference type="GO" id="GO:0003924">
    <property type="term" value="F:GTPase activity"/>
    <property type="evidence" value="ECO:0007669"/>
    <property type="project" value="UniProtKB-UniRule"/>
</dbReference>
<keyword evidence="10" id="KW-1185">Reference proteome</keyword>
<dbReference type="Gene3D" id="1.20.120.430">
    <property type="entry name" value="tRNA modification GTPase MnmE domain 2"/>
    <property type="match status" value="1"/>
</dbReference>
<dbReference type="PRINTS" id="PR00449">
    <property type="entry name" value="RASTRNSFRMNG"/>
</dbReference>
<dbReference type="GO" id="GO:0030488">
    <property type="term" value="P:tRNA methylation"/>
    <property type="evidence" value="ECO:0007669"/>
    <property type="project" value="TreeGrafter"/>
</dbReference>
<feature type="binding site" evidence="6">
    <location>
        <begin position="247"/>
        <end position="253"/>
    </location>
    <ligand>
        <name>GTP</name>
        <dbReference type="ChEBI" id="CHEBI:37565"/>
    </ligand>
</feature>
<dbReference type="HAMAP" id="MF_00379">
    <property type="entry name" value="GTPase_MnmE"/>
    <property type="match status" value="1"/>
</dbReference>
<evidence type="ECO:0000313" key="10">
    <source>
        <dbReference type="Proteomes" id="UP000244896"/>
    </source>
</evidence>
<dbReference type="InterPro" id="IPR006073">
    <property type="entry name" value="GTP-bd"/>
</dbReference>
<evidence type="ECO:0000256" key="2">
    <source>
        <dbReference type="ARBA" id="ARBA00022694"/>
    </source>
</evidence>
<evidence type="ECO:0000256" key="1">
    <source>
        <dbReference type="ARBA" id="ARBA00011043"/>
    </source>
</evidence>
<evidence type="ECO:0000256" key="4">
    <source>
        <dbReference type="ARBA" id="ARBA00022958"/>
    </source>
</evidence>
<dbReference type="InterPro" id="IPR027417">
    <property type="entry name" value="P-loop_NTPase"/>
</dbReference>
<dbReference type="InterPro" id="IPR027368">
    <property type="entry name" value="MnmE_dom2"/>
</dbReference>
<keyword evidence="6" id="KW-0479">Metal-binding</keyword>
<dbReference type="NCBIfam" id="NF003661">
    <property type="entry name" value="PRK05291.1-3"/>
    <property type="match status" value="1"/>
</dbReference>
<accession>A0A2U8E1E0</accession>
<comment type="subcellular location">
    <subcellularLocation>
        <location evidence="6">Cytoplasm</location>
    </subcellularLocation>
</comment>
<dbReference type="OrthoDB" id="9805918at2"/>
<proteinExistence type="inferred from homology"/>
<comment type="cofactor">
    <cofactor evidence="6">
        <name>K(+)</name>
        <dbReference type="ChEBI" id="CHEBI:29103"/>
    </cofactor>
    <text evidence="6">Binds 1 potassium ion per subunit.</text>
</comment>
<dbReference type="SUPFAM" id="SSF52540">
    <property type="entry name" value="P-loop containing nucleoside triphosphate hydrolases"/>
    <property type="match status" value="1"/>
</dbReference>
<dbReference type="Proteomes" id="UP000244896">
    <property type="component" value="Chromosome"/>
</dbReference>
<keyword evidence="3 6" id="KW-0547">Nucleotide-binding</keyword>
<keyword evidence="6" id="KW-0963">Cytoplasm</keyword>
<keyword evidence="5 6" id="KW-0342">GTP-binding</keyword>
<dbReference type="GO" id="GO:0002098">
    <property type="term" value="P:tRNA wobble uridine modification"/>
    <property type="evidence" value="ECO:0007669"/>
    <property type="project" value="TreeGrafter"/>
</dbReference>
<dbReference type="Pfam" id="PF12631">
    <property type="entry name" value="MnmE_helical"/>
    <property type="match status" value="1"/>
</dbReference>
<dbReference type="NCBIfam" id="TIGR00231">
    <property type="entry name" value="small_GTP"/>
    <property type="match status" value="1"/>
</dbReference>
<keyword evidence="6" id="KW-0460">Magnesium</keyword>
<feature type="domain" description="TrmE-type G" evidence="8">
    <location>
        <begin position="218"/>
        <end position="396"/>
    </location>
</feature>
<sequence length="475" mass="51423">MISNRDTIAALATPLGTSAIAIVRASGPDCAAIARDALELPHPPLPRVATHADYRDRSGALLDDVVAIYYAAPNSYTGDDILEISCHGNPFIAQKILEDLLARGCRPAEAGEFTRRAFANGRIDLSQAEAVMDLIHARSERALTAANQQLRGSLERHLDTLTENLLSALARIEAYIDFPDEDLPAEDRAIVRRGIEELSKGTARLLATQHYGELLREGIRTVIIGEPNAGKSSLLNRLVGQERALVSAEPGTTRDFIEERLHIGPHCLRLIDTAGLNPSPAPLEKLGMQKTLERAAEADLFLLVLDATRPHPNLPPEILEKLSQENALIVLNKIDLVPVAGAATGNSKSLNSKSQTNLKFQISNSKNNNITHFCETSCVTGEGLDALEKAIIDRAETFRRDQGDEIIAINARHADALSRAQTSLVSALAHLDANGPVELLAADLRAALDAYGEIGGRIDNERMLDHLFATFCIGK</sequence>
<gene>
    <name evidence="6" type="primary">mnmE</name>
    <name evidence="6" type="synonym">trmE</name>
    <name evidence="9" type="ORF">CKA38_04960</name>
</gene>
<dbReference type="SUPFAM" id="SSF116878">
    <property type="entry name" value="TrmE connector domain"/>
    <property type="match status" value="1"/>
</dbReference>
<evidence type="ECO:0000256" key="6">
    <source>
        <dbReference type="HAMAP-Rule" id="MF_00379"/>
    </source>
</evidence>
<feature type="binding site" evidence="6">
    <location>
        <position position="83"/>
    </location>
    <ligand>
        <name>(6S)-5-formyl-5,6,7,8-tetrahydrofolate</name>
        <dbReference type="ChEBI" id="CHEBI:57457"/>
    </ligand>
</feature>
<dbReference type="InterPro" id="IPR005225">
    <property type="entry name" value="Small_GTP-bd"/>
</dbReference>
<dbReference type="InterPro" id="IPR027266">
    <property type="entry name" value="TrmE/GcvT-like"/>
</dbReference>
<dbReference type="GO" id="GO:0046872">
    <property type="term" value="F:metal ion binding"/>
    <property type="evidence" value="ECO:0007669"/>
    <property type="project" value="UniProtKB-KW"/>
</dbReference>
<feature type="binding site" evidence="6">
    <location>
        <position position="232"/>
    </location>
    <ligand>
        <name>Mg(2+)</name>
        <dbReference type="ChEBI" id="CHEBI:18420"/>
    </ligand>
</feature>
<feature type="binding site" evidence="6">
    <location>
        <position position="24"/>
    </location>
    <ligand>
        <name>(6S)-5-formyl-5,6,7,8-tetrahydrofolate</name>
        <dbReference type="ChEBI" id="CHEBI:57457"/>
    </ligand>
</feature>
<dbReference type="InterPro" id="IPR004520">
    <property type="entry name" value="GTPase_MnmE"/>
</dbReference>
<feature type="binding site" evidence="6">
    <location>
        <position position="475"/>
    </location>
    <ligand>
        <name>(6S)-5-formyl-5,6,7,8-tetrahydrofolate</name>
        <dbReference type="ChEBI" id="CHEBI:57457"/>
    </ligand>
</feature>
<dbReference type="InterPro" id="IPR025867">
    <property type="entry name" value="MnmE_helical"/>
</dbReference>
<reference evidence="9 10" key="1">
    <citation type="journal article" date="2018" name="Syst. Appl. Microbiol.">
        <title>Ereboglobus luteus gen. nov. sp. nov. from cockroach guts, and new insights into the oxygen relationship of the genera Opitutus and Didymococcus (Verrucomicrobia: Opitutaceae).</title>
        <authorList>
            <person name="Tegtmeier D."/>
            <person name="Belitz A."/>
            <person name="Radek R."/>
            <person name="Heimerl T."/>
            <person name="Brune A."/>
        </authorList>
    </citation>
    <scope>NUCLEOTIDE SEQUENCE [LARGE SCALE GENOMIC DNA]</scope>
    <source>
        <strain evidence="9 10">Ho45</strain>
    </source>
</reference>
<name>A0A2U8E1E0_9BACT</name>
<dbReference type="InterPro" id="IPR031168">
    <property type="entry name" value="G_TrmE"/>
</dbReference>
<dbReference type="PANTHER" id="PTHR42714:SF2">
    <property type="entry name" value="TRNA MODIFICATION GTPASE GTPBP3, MITOCHONDRIAL"/>
    <property type="match status" value="1"/>
</dbReference>
<dbReference type="NCBIfam" id="TIGR00450">
    <property type="entry name" value="mnmE_trmE_thdF"/>
    <property type="match status" value="1"/>
</dbReference>
<dbReference type="AlphaFoldDB" id="A0A2U8E1E0"/>
<feature type="binding site" evidence="6">
    <location>
        <position position="122"/>
    </location>
    <ligand>
        <name>(6S)-5-formyl-5,6,7,8-tetrahydrofolate</name>
        <dbReference type="ChEBI" id="CHEBI:57457"/>
    </ligand>
</feature>
<feature type="binding site" evidence="6">
    <location>
        <begin position="228"/>
        <end position="233"/>
    </location>
    <ligand>
        <name>GTP</name>
        <dbReference type="ChEBI" id="CHEBI:37565"/>
    </ligand>
</feature>
<dbReference type="EMBL" id="CP023004">
    <property type="protein sequence ID" value="AWI08689.1"/>
    <property type="molecule type" value="Genomic_DNA"/>
</dbReference>